<dbReference type="EMBL" id="JACHON010000001">
    <property type="protein sequence ID" value="MBB6511341.1"/>
    <property type="molecule type" value="Genomic_DNA"/>
</dbReference>
<evidence type="ECO:0000256" key="2">
    <source>
        <dbReference type="ARBA" id="ARBA00022694"/>
    </source>
</evidence>
<dbReference type="GO" id="GO:0016740">
    <property type="term" value="F:transferase activity"/>
    <property type="evidence" value="ECO:0007669"/>
    <property type="project" value="UniProtKB-KW"/>
</dbReference>
<keyword evidence="3" id="KW-0067">ATP-binding</keyword>
<dbReference type="GO" id="GO:0000049">
    <property type="term" value="F:tRNA binding"/>
    <property type="evidence" value="ECO:0007669"/>
    <property type="project" value="UniProtKB-KW"/>
</dbReference>
<dbReference type="Proteomes" id="UP000572212">
    <property type="component" value="Unassembled WGS sequence"/>
</dbReference>
<accession>A0A841RFI1</accession>
<dbReference type="SUPFAM" id="SSF52374">
    <property type="entry name" value="Nucleotidylyl transferase"/>
    <property type="match status" value="1"/>
</dbReference>
<feature type="binding site" evidence="3">
    <location>
        <position position="162"/>
    </location>
    <ligand>
        <name>ATP</name>
        <dbReference type="ChEBI" id="CHEBI:30616"/>
    </ligand>
</feature>
<reference evidence="4 5" key="1">
    <citation type="submission" date="2020-08" db="EMBL/GenBank/DDBJ databases">
        <title>Genomic Encyclopedia of Type Strains, Phase IV (KMG-IV): sequencing the most valuable type-strain genomes for metagenomic binning, comparative biology and taxonomic classification.</title>
        <authorList>
            <person name="Goeker M."/>
        </authorList>
    </citation>
    <scope>NUCLEOTIDE SEQUENCE [LARGE SCALE GENOMIC DNA]</scope>
    <source>
        <strain evidence="4 5">DSM 11805</strain>
    </source>
</reference>
<proteinExistence type="inferred from homology"/>
<evidence type="ECO:0000313" key="4">
    <source>
        <dbReference type="EMBL" id="MBB6511341.1"/>
    </source>
</evidence>
<dbReference type="Gene3D" id="3.40.50.620">
    <property type="entry name" value="HUPs"/>
    <property type="match status" value="1"/>
</dbReference>
<evidence type="ECO:0000256" key="1">
    <source>
        <dbReference type="ARBA" id="ARBA00022598"/>
    </source>
</evidence>
<keyword evidence="3" id="KW-0963">Cytoplasm</keyword>
<dbReference type="PANTHER" id="PTHR37825:SF1">
    <property type="entry name" value="TRNA(MET) CYTIDINE ACETATE LIGASE"/>
    <property type="match status" value="1"/>
</dbReference>
<dbReference type="AlphaFoldDB" id="A0A841RFI1"/>
<protein>
    <recommendedName>
        <fullName evidence="3">tRNA(Met) cytidine acetate ligase</fullName>
        <ecNumber evidence="3">6.3.4.-</ecNumber>
    </recommendedName>
</protein>
<dbReference type="GO" id="GO:0005737">
    <property type="term" value="C:cytoplasm"/>
    <property type="evidence" value="ECO:0007669"/>
    <property type="project" value="UniProtKB-SubCell"/>
</dbReference>
<organism evidence="4 5">
    <name type="scientific">Gracilibacillus halotolerans</name>
    <dbReference type="NCBI Taxonomy" id="74386"/>
    <lineage>
        <taxon>Bacteria</taxon>
        <taxon>Bacillati</taxon>
        <taxon>Bacillota</taxon>
        <taxon>Bacilli</taxon>
        <taxon>Bacillales</taxon>
        <taxon>Bacillaceae</taxon>
        <taxon>Gracilibacillus</taxon>
    </lineage>
</organism>
<name>A0A841RFI1_9BACI</name>
<feature type="binding site" evidence="3">
    <location>
        <begin position="7"/>
        <end position="20"/>
    </location>
    <ligand>
        <name>ATP</name>
        <dbReference type="ChEBI" id="CHEBI:30616"/>
    </ligand>
</feature>
<comment type="function">
    <text evidence="3">Catalyzes the formation of N(4)-acetylcytidine (ac(4)C) at the wobble position of elongator tRNA(Met), using acetate and ATP as substrates. First activates an acetate ion to form acetyladenylate (Ac-AMP) and then transfers the acetyl group to tRNA to form ac(4)C34.</text>
</comment>
<comment type="subcellular location">
    <subcellularLocation>
        <location evidence="3">Cytoplasm</location>
    </subcellularLocation>
</comment>
<keyword evidence="3" id="KW-0820">tRNA-binding</keyword>
<keyword evidence="3" id="KW-0547">Nucleotide-binding</keyword>
<keyword evidence="5" id="KW-1185">Reference proteome</keyword>
<dbReference type="EC" id="6.3.4.-" evidence="3"/>
<comment type="caution">
    <text evidence="4">The sequence shown here is derived from an EMBL/GenBank/DDBJ whole genome shotgun (WGS) entry which is preliminary data.</text>
</comment>
<feature type="binding site" evidence="3">
    <location>
        <position position="101"/>
    </location>
    <ligand>
        <name>ATP</name>
        <dbReference type="ChEBI" id="CHEBI:30616"/>
    </ligand>
</feature>
<evidence type="ECO:0000313" key="5">
    <source>
        <dbReference type="Proteomes" id="UP000572212"/>
    </source>
</evidence>
<comment type="similarity">
    <text evidence="3">Belongs to the TmcAL family.</text>
</comment>
<dbReference type="HAMAP" id="MF_01539">
    <property type="entry name" value="TmcAL"/>
    <property type="match status" value="1"/>
</dbReference>
<sequence length="402" mass="47038">MKACGLIVEYNPFHNGHLHHLNQSRLLSNAECMIAVMSGNFLQRGEPAIVDKWARSKMALSQGVDLVIELPYPYAVQHSEYFSQGAVTILNKLHADYLCFGSEHGDIEEFIRMEKWIHSNEETYKQVLKKHLNDGLSYPMAHEKAHKDIGPKGETLDLTKPNNILGRQYVRQILEQNTSMMPLTIPRIHNNYHDNEINGPIASATSIRNELIRNNNWNDSMKASVPSSTEQIMNDYYEETKTWHLWELYFPLLINRILTSNRKDLQAIHGIKEGLENRIYQAAEKADSYTDFIQRVKTKRYTWTSIQRIFTHILTNTTKDEMLQLRKQEPEVRILGMNQTGRAYLHYLKSKELEFTLYTSSKSPYRYQDHVRRINHAYYSILSTNIRRQKSLQEFQSPIIYT</sequence>
<dbReference type="GO" id="GO:0016879">
    <property type="term" value="F:ligase activity, forming carbon-nitrogen bonds"/>
    <property type="evidence" value="ECO:0007669"/>
    <property type="project" value="UniProtKB-UniRule"/>
</dbReference>
<keyword evidence="4" id="KW-0808">Transferase</keyword>
<evidence type="ECO:0000256" key="3">
    <source>
        <dbReference type="HAMAP-Rule" id="MF_01539"/>
    </source>
</evidence>
<dbReference type="RefSeq" id="WP_184243461.1">
    <property type="nucleotide sequence ID" value="NZ_BAAACU010000020.1"/>
</dbReference>
<dbReference type="Pfam" id="PF05636">
    <property type="entry name" value="HIGH_NTase1"/>
    <property type="match status" value="1"/>
</dbReference>
<keyword evidence="2 3" id="KW-0819">tRNA processing</keyword>
<dbReference type="GO" id="GO:0005524">
    <property type="term" value="F:ATP binding"/>
    <property type="evidence" value="ECO:0007669"/>
    <property type="project" value="UniProtKB-KW"/>
</dbReference>
<gene>
    <name evidence="3" type="primary">tmcAL</name>
    <name evidence="4" type="ORF">GGQ92_000108</name>
</gene>
<dbReference type="PANTHER" id="PTHR37825">
    <property type="entry name" value="TRNA(MET) CYTIDINE ACETATE LIGASE"/>
    <property type="match status" value="1"/>
</dbReference>
<dbReference type="InterPro" id="IPR008513">
    <property type="entry name" value="tRNA(Met)_cyd_acetate_ligase"/>
</dbReference>
<dbReference type="InterPro" id="IPR014729">
    <property type="entry name" value="Rossmann-like_a/b/a_fold"/>
</dbReference>
<dbReference type="NCBIfam" id="NF010191">
    <property type="entry name" value="PRK13670.1"/>
    <property type="match status" value="1"/>
</dbReference>
<comment type="catalytic activity">
    <reaction evidence="3">
        <text>cytidine(34) in elongator tRNA(Met) + acetate + ATP = N(4)-acetylcytidine(34) in elongator tRNA(Met) + AMP + diphosphate</text>
        <dbReference type="Rhea" id="RHEA:58144"/>
        <dbReference type="Rhea" id="RHEA-COMP:10693"/>
        <dbReference type="Rhea" id="RHEA-COMP:10694"/>
        <dbReference type="ChEBI" id="CHEBI:30089"/>
        <dbReference type="ChEBI" id="CHEBI:30616"/>
        <dbReference type="ChEBI" id="CHEBI:33019"/>
        <dbReference type="ChEBI" id="CHEBI:74900"/>
        <dbReference type="ChEBI" id="CHEBI:82748"/>
        <dbReference type="ChEBI" id="CHEBI:456215"/>
    </reaction>
</comment>
<dbReference type="GO" id="GO:0006400">
    <property type="term" value="P:tRNA modification"/>
    <property type="evidence" value="ECO:0007669"/>
    <property type="project" value="UniProtKB-UniRule"/>
</dbReference>
<keyword evidence="1 3" id="KW-0436">Ligase</keyword>
<feature type="binding site" evidence="3">
    <location>
        <begin position="187"/>
        <end position="188"/>
    </location>
    <ligand>
        <name>ATP</name>
        <dbReference type="ChEBI" id="CHEBI:30616"/>
    </ligand>
</feature>
<keyword evidence="3" id="KW-0694">RNA-binding</keyword>